<accession>A0A8H9GRI6</accession>
<dbReference type="SUPFAM" id="SSF55785">
    <property type="entry name" value="PYP-like sensor domain (PAS domain)"/>
    <property type="match status" value="1"/>
</dbReference>
<comment type="catalytic activity">
    <reaction evidence="1">
        <text>ATP + protein L-histidine = ADP + protein N-phospho-L-histidine.</text>
        <dbReference type="EC" id="2.7.13.3"/>
    </reaction>
</comment>
<dbReference type="InterPro" id="IPR029016">
    <property type="entry name" value="GAF-like_dom_sf"/>
</dbReference>
<dbReference type="CDD" id="cd00082">
    <property type="entry name" value="HisKA"/>
    <property type="match status" value="1"/>
</dbReference>
<evidence type="ECO:0000259" key="6">
    <source>
        <dbReference type="PROSITE" id="PS50109"/>
    </source>
</evidence>
<keyword evidence="5" id="KW-0418">Kinase</keyword>
<reference evidence="9" key="1">
    <citation type="journal article" date="2019" name="Int. J. Syst. Evol. Microbiol.">
        <title>The Global Catalogue of Microorganisms (GCM) 10K type strain sequencing project: providing services to taxonomists for standard genome sequencing and annotation.</title>
        <authorList>
            <consortium name="The Broad Institute Genomics Platform"/>
            <consortium name="The Broad Institute Genome Sequencing Center for Infectious Disease"/>
            <person name="Wu L."/>
            <person name="Ma J."/>
        </authorList>
    </citation>
    <scope>NUCLEOTIDE SEQUENCE [LARGE SCALE GENOMIC DNA]</scope>
    <source>
        <strain evidence="9">JCM 31047</strain>
    </source>
</reference>
<dbReference type="SUPFAM" id="SSF47384">
    <property type="entry name" value="Homodimeric domain of signal transducing histidine kinase"/>
    <property type="match status" value="1"/>
</dbReference>
<dbReference type="EC" id="2.7.13.3" evidence="2"/>
<dbReference type="NCBIfam" id="TIGR00229">
    <property type="entry name" value="sensory_box"/>
    <property type="match status" value="1"/>
</dbReference>
<dbReference type="SUPFAM" id="SSF55781">
    <property type="entry name" value="GAF domain-like"/>
    <property type="match status" value="2"/>
</dbReference>
<evidence type="ECO:0000256" key="1">
    <source>
        <dbReference type="ARBA" id="ARBA00000085"/>
    </source>
</evidence>
<evidence type="ECO:0000313" key="8">
    <source>
        <dbReference type="EMBL" id="GGM53052.1"/>
    </source>
</evidence>
<dbReference type="SMART" id="SM00387">
    <property type="entry name" value="HATPase_c"/>
    <property type="match status" value="1"/>
</dbReference>
<dbReference type="PROSITE" id="PS50109">
    <property type="entry name" value="HIS_KIN"/>
    <property type="match status" value="1"/>
</dbReference>
<dbReference type="InterPro" id="IPR035965">
    <property type="entry name" value="PAS-like_dom_sf"/>
</dbReference>
<dbReference type="CDD" id="cd00130">
    <property type="entry name" value="PAS"/>
    <property type="match status" value="1"/>
</dbReference>
<dbReference type="PRINTS" id="PR00344">
    <property type="entry name" value="BCTRLSENSOR"/>
</dbReference>
<dbReference type="InterPro" id="IPR036890">
    <property type="entry name" value="HATPase_C_sf"/>
</dbReference>
<dbReference type="RefSeq" id="WP_189062646.1">
    <property type="nucleotide sequence ID" value="NZ_BMQG01000013.1"/>
</dbReference>
<dbReference type="AlphaFoldDB" id="A0A8H9GRI6"/>
<dbReference type="Pfam" id="PF13426">
    <property type="entry name" value="PAS_9"/>
    <property type="match status" value="1"/>
</dbReference>
<sequence>MTDRAAPEEQQSLNEALYDTIAALITETCPTTMLRLMLDGAQRALNIHHGLAFLHGGHLHAAASHGHFHHLPLTALRDLHHEAQALTPVVSAGHLWPTTPVSGGARLMVPLSADGALLGALVLERDDPAFFTPPRQRFLHELARQGGQAIGRAQRLIALQDSERRARRLVQNSPVPIATIHRDGVLTEVNEAYLNLLSITRGEVARGDVNWITQTPPEYHAPDEAAWHQAVEQGSSGPYEKIMLSGTGECIPLEVTLTRAADGPQQHVVGYLRDLRPQRAQEAGWRRHTVELQRDLDRQAQAAELEASTAELMARANVLEGMLTLSRDLTGDTRPYQLIERAQQFTLDLLRTDAFVVYFEPDGSVWRPRAQLGDLGTPELTRAVQAGLPLKDTVNLWIPWQSGHPYYQDAYDHAADTPTKQTGHIRTTATLPLNVRGERRGIFAIGLKMPRAWTRLDRVILEAVMHHLGLALERAEQTQTLRYRTHALERSNRELEQFAFIASHDLQEPLRTVASFSDLLVRRAGLASADPKAAQYAQVITEGTARMRTLIQDLLTFSRIGVQSSPQDATDLLEIARDVQRHFQQTTRGASAIAVEGEAMVRGDRAQLKQLFEHLLDNALKFRAPDREPHVTVTAHRDGAWVQCRVTDNGLGIEAQYLERIFMPFQRLQGREGYAGNGIGLSIVRKVAEWHGGDVQVESSVGVGTTFTVTLPAAPR</sequence>
<dbReference type="PANTHER" id="PTHR43304">
    <property type="entry name" value="PHYTOCHROME-LIKE PROTEIN CPH1"/>
    <property type="match status" value="1"/>
</dbReference>
<keyword evidence="4" id="KW-0808">Transferase</keyword>
<keyword evidence="9" id="KW-1185">Reference proteome</keyword>
<dbReference type="SMART" id="SM00091">
    <property type="entry name" value="PAS"/>
    <property type="match status" value="1"/>
</dbReference>
<feature type="domain" description="Histidine kinase" evidence="6">
    <location>
        <begin position="501"/>
        <end position="715"/>
    </location>
</feature>
<dbReference type="InterPro" id="IPR004358">
    <property type="entry name" value="Sig_transdc_His_kin-like_C"/>
</dbReference>
<dbReference type="SMART" id="SM00065">
    <property type="entry name" value="GAF"/>
    <property type="match status" value="2"/>
</dbReference>
<dbReference type="InterPro" id="IPR052162">
    <property type="entry name" value="Sensor_kinase/Photoreceptor"/>
</dbReference>
<dbReference type="SMART" id="SM00388">
    <property type="entry name" value="HisKA"/>
    <property type="match status" value="1"/>
</dbReference>
<evidence type="ECO:0000256" key="2">
    <source>
        <dbReference type="ARBA" id="ARBA00012438"/>
    </source>
</evidence>
<evidence type="ECO:0000256" key="3">
    <source>
        <dbReference type="ARBA" id="ARBA00022553"/>
    </source>
</evidence>
<dbReference type="Proteomes" id="UP000600547">
    <property type="component" value="Unassembled WGS sequence"/>
</dbReference>
<keyword evidence="3" id="KW-0597">Phosphoprotein</keyword>
<evidence type="ECO:0000259" key="7">
    <source>
        <dbReference type="PROSITE" id="PS50112"/>
    </source>
</evidence>
<organism evidence="8 9">
    <name type="scientific">Deinococcus arenae</name>
    <dbReference type="NCBI Taxonomy" id="1452751"/>
    <lineage>
        <taxon>Bacteria</taxon>
        <taxon>Thermotogati</taxon>
        <taxon>Deinococcota</taxon>
        <taxon>Deinococci</taxon>
        <taxon>Deinococcales</taxon>
        <taxon>Deinococcaceae</taxon>
        <taxon>Deinococcus</taxon>
    </lineage>
</organism>
<dbReference type="InterPro" id="IPR003661">
    <property type="entry name" value="HisK_dim/P_dom"/>
</dbReference>
<dbReference type="SUPFAM" id="SSF55874">
    <property type="entry name" value="ATPase domain of HSP90 chaperone/DNA topoisomerase II/histidine kinase"/>
    <property type="match status" value="1"/>
</dbReference>
<dbReference type="InterPro" id="IPR003018">
    <property type="entry name" value="GAF"/>
</dbReference>
<dbReference type="Gene3D" id="3.30.565.10">
    <property type="entry name" value="Histidine kinase-like ATPase, C-terminal domain"/>
    <property type="match status" value="1"/>
</dbReference>
<comment type="caution">
    <text evidence="8">The sequence shown here is derived from an EMBL/GenBank/DDBJ whole genome shotgun (WGS) entry which is preliminary data.</text>
</comment>
<protein>
    <recommendedName>
        <fullName evidence="2">histidine kinase</fullName>
        <ecNumber evidence="2">2.7.13.3</ecNumber>
    </recommendedName>
</protein>
<dbReference type="EMBL" id="BMQG01000013">
    <property type="protein sequence ID" value="GGM53052.1"/>
    <property type="molecule type" value="Genomic_DNA"/>
</dbReference>
<dbReference type="InterPro" id="IPR005467">
    <property type="entry name" value="His_kinase_dom"/>
</dbReference>
<name>A0A8H9GRI6_9DEIO</name>
<dbReference type="InterPro" id="IPR036097">
    <property type="entry name" value="HisK_dim/P_sf"/>
</dbReference>
<evidence type="ECO:0000256" key="5">
    <source>
        <dbReference type="ARBA" id="ARBA00022777"/>
    </source>
</evidence>
<dbReference type="GO" id="GO:0000155">
    <property type="term" value="F:phosphorelay sensor kinase activity"/>
    <property type="evidence" value="ECO:0007669"/>
    <property type="project" value="InterPro"/>
</dbReference>
<evidence type="ECO:0000256" key="4">
    <source>
        <dbReference type="ARBA" id="ARBA00022679"/>
    </source>
</evidence>
<dbReference type="InterPro" id="IPR003594">
    <property type="entry name" value="HATPase_dom"/>
</dbReference>
<dbReference type="Gene3D" id="1.10.287.130">
    <property type="match status" value="1"/>
</dbReference>
<dbReference type="Pfam" id="PF00512">
    <property type="entry name" value="HisKA"/>
    <property type="match status" value="1"/>
</dbReference>
<dbReference type="Pfam" id="PF02518">
    <property type="entry name" value="HATPase_c"/>
    <property type="match status" value="1"/>
</dbReference>
<dbReference type="PROSITE" id="PS50112">
    <property type="entry name" value="PAS"/>
    <property type="match status" value="1"/>
</dbReference>
<gene>
    <name evidence="8" type="ORF">GCM10008956_31380</name>
</gene>
<dbReference type="Gene3D" id="3.30.450.40">
    <property type="match status" value="2"/>
</dbReference>
<dbReference type="PANTHER" id="PTHR43304:SF1">
    <property type="entry name" value="PAC DOMAIN-CONTAINING PROTEIN"/>
    <property type="match status" value="1"/>
</dbReference>
<proteinExistence type="predicted"/>
<dbReference type="InterPro" id="IPR000014">
    <property type="entry name" value="PAS"/>
</dbReference>
<dbReference type="Gene3D" id="3.30.450.20">
    <property type="entry name" value="PAS domain"/>
    <property type="match status" value="1"/>
</dbReference>
<evidence type="ECO:0000313" key="9">
    <source>
        <dbReference type="Proteomes" id="UP000600547"/>
    </source>
</evidence>
<feature type="domain" description="PAS" evidence="7">
    <location>
        <begin position="162"/>
        <end position="234"/>
    </location>
</feature>